<sequence>MAALDVSGVEDSSCGKDGPVLTMMNKRLRALKKKYNRIVQLEEAKEKGKAINKEQEDVLKSKVQVLTLMEEYDRLRQPLLVAVREEIAEKEKEWIATKEEQVSGNEKIEVPVDSGSVAGLDEHLMLELIQLLYFALLFDVQSQGEAHSFMRTVKYHERVSCLSYDLVTDDSTSHLTDADLDALAAFGSLMTSRPPNTTLSHRDALQACIAHARHWLLNSDAIIDANILNVTYTELRDRLNRILATEYFTMTPELQTVTSEIAVGQFGPELGVKFSTLEAYSSHNFQVPQEHYSLPHEEAQPAEDQRQPDETTPRQHQPQQGFQQKFRGNRGGGGGNVGGGGGANYPRGRGRGGGRGYRGGGNYAPANGNRGGGNAGNGGGQYYDQSGYYQRNSYYGSGGNRRGRGYYSNNSSSNNNNAPNHANGPSPAVAS</sequence>
<dbReference type="AlphaFoldDB" id="D8T019"/>
<evidence type="ECO:0000256" key="1">
    <source>
        <dbReference type="SAM" id="MobiDB-lite"/>
    </source>
</evidence>
<feature type="compositionally biased region" description="Low complexity" evidence="1">
    <location>
        <begin position="382"/>
        <end position="395"/>
    </location>
</feature>
<name>D8T019_SELML</name>
<feature type="compositionally biased region" description="Low complexity" evidence="1">
    <location>
        <begin position="314"/>
        <end position="326"/>
    </location>
</feature>
<feature type="compositionally biased region" description="Gly residues" evidence="1">
    <location>
        <begin position="351"/>
        <end position="362"/>
    </location>
</feature>
<gene>
    <name evidence="2" type="ORF">SELMODRAFT_129003</name>
</gene>
<keyword evidence="3" id="KW-1185">Reference proteome</keyword>
<dbReference type="FunCoup" id="D8T019">
    <property type="interactions" value="1024"/>
</dbReference>
<dbReference type="KEGG" id="smo:SELMODRAFT_129003"/>
<accession>D8T019</accession>
<evidence type="ECO:0000313" key="2">
    <source>
        <dbReference type="EMBL" id="EFJ10006.1"/>
    </source>
</evidence>
<dbReference type="InParanoid" id="D8T019"/>
<feature type="compositionally biased region" description="Basic and acidic residues" evidence="1">
    <location>
        <begin position="293"/>
        <end position="313"/>
    </location>
</feature>
<dbReference type="eggNOG" id="ENOG502QPNI">
    <property type="taxonomic scope" value="Eukaryota"/>
</dbReference>
<dbReference type="OMA" id="AMHERAC"/>
<dbReference type="PANTHER" id="PTHR37736:SF1">
    <property type="entry name" value="GLYCINE-RICH PROTEIN"/>
    <property type="match status" value="1"/>
</dbReference>
<dbReference type="Proteomes" id="UP000001514">
    <property type="component" value="Unassembled WGS sequence"/>
</dbReference>
<feature type="compositionally biased region" description="Gly residues" evidence="1">
    <location>
        <begin position="329"/>
        <end position="343"/>
    </location>
</feature>
<organism evidence="3">
    <name type="scientific">Selaginella moellendorffii</name>
    <name type="common">Spikemoss</name>
    <dbReference type="NCBI Taxonomy" id="88036"/>
    <lineage>
        <taxon>Eukaryota</taxon>
        <taxon>Viridiplantae</taxon>
        <taxon>Streptophyta</taxon>
        <taxon>Embryophyta</taxon>
        <taxon>Tracheophyta</taxon>
        <taxon>Lycopodiopsida</taxon>
        <taxon>Selaginellales</taxon>
        <taxon>Selaginellaceae</taxon>
        <taxon>Selaginella</taxon>
    </lineage>
</organism>
<evidence type="ECO:0000313" key="3">
    <source>
        <dbReference type="Proteomes" id="UP000001514"/>
    </source>
</evidence>
<dbReference type="STRING" id="88036.D8T019"/>
<protein>
    <recommendedName>
        <fullName evidence="4">Caprin-1 dimerization domain-containing protein</fullName>
    </recommendedName>
</protein>
<evidence type="ECO:0008006" key="4">
    <source>
        <dbReference type="Google" id="ProtNLM"/>
    </source>
</evidence>
<dbReference type="EMBL" id="GL377657">
    <property type="protein sequence ID" value="EFJ10006.1"/>
    <property type="molecule type" value="Genomic_DNA"/>
</dbReference>
<dbReference type="PANTHER" id="PTHR37736">
    <property type="entry name" value="GLYCINE-RICH PROTEIN"/>
    <property type="match status" value="1"/>
</dbReference>
<feature type="compositionally biased region" description="Low complexity" evidence="1">
    <location>
        <begin position="405"/>
        <end position="417"/>
    </location>
</feature>
<dbReference type="Gramene" id="EFJ10006">
    <property type="protein sequence ID" value="EFJ10006"/>
    <property type="gene ID" value="SELMODRAFT_129003"/>
</dbReference>
<dbReference type="HOGENOM" id="CLU_046352_0_0_1"/>
<feature type="compositionally biased region" description="Gly residues" evidence="1">
    <location>
        <begin position="369"/>
        <end position="381"/>
    </location>
</feature>
<proteinExistence type="predicted"/>
<reference evidence="2 3" key="1">
    <citation type="journal article" date="2011" name="Science">
        <title>The Selaginella genome identifies genetic changes associated with the evolution of vascular plants.</title>
        <authorList>
            <person name="Banks J.A."/>
            <person name="Nishiyama T."/>
            <person name="Hasebe M."/>
            <person name="Bowman J.L."/>
            <person name="Gribskov M."/>
            <person name="dePamphilis C."/>
            <person name="Albert V.A."/>
            <person name="Aono N."/>
            <person name="Aoyama T."/>
            <person name="Ambrose B.A."/>
            <person name="Ashton N.W."/>
            <person name="Axtell M.J."/>
            <person name="Barker E."/>
            <person name="Barker M.S."/>
            <person name="Bennetzen J.L."/>
            <person name="Bonawitz N.D."/>
            <person name="Chapple C."/>
            <person name="Cheng C."/>
            <person name="Correa L.G."/>
            <person name="Dacre M."/>
            <person name="DeBarry J."/>
            <person name="Dreyer I."/>
            <person name="Elias M."/>
            <person name="Engstrom E.M."/>
            <person name="Estelle M."/>
            <person name="Feng L."/>
            <person name="Finet C."/>
            <person name="Floyd S.K."/>
            <person name="Frommer W.B."/>
            <person name="Fujita T."/>
            <person name="Gramzow L."/>
            <person name="Gutensohn M."/>
            <person name="Harholt J."/>
            <person name="Hattori M."/>
            <person name="Heyl A."/>
            <person name="Hirai T."/>
            <person name="Hiwatashi Y."/>
            <person name="Ishikawa M."/>
            <person name="Iwata M."/>
            <person name="Karol K.G."/>
            <person name="Koehler B."/>
            <person name="Kolukisaoglu U."/>
            <person name="Kubo M."/>
            <person name="Kurata T."/>
            <person name="Lalonde S."/>
            <person name="Li K."/>
            <person name="Li Y."/>
            <person name="Litt A."/>
            <person name="Lyons E."/>
            <person name="Manning G."/>
            <person name="Maruyama T."/>
            <person name="Michael T.P."/>
            <person name="Mikami K."/>
            <person name="Miyazaki S."/>
            <person name="Morinaga S."/>
            <person name="Murata T."/>
            <person name="Mueller-Roeber B."/>
            <person name="Nelson D.R."/>
            <person name="Obara M."/>
            <person name="Oguri Y."/>
            <person name="Olmstead R.G."/>
            <person name="Onodera N."/>
            <person name="Petersen B.L."/>
            <person name="Pils B."/>
            <person name="Prigge M."/>
            <person name="Rensing S.A."/>
            <person name="Riano-Pachon D.M."/>
            <person name="Roberts A.W."/>
            <person name="Sato Y."/>
            <person name="Scheller H.V."/>
            <person name="Schulz B."/>
            <person name="Schulz C."/>
            <person name="Shakirov E.V."/>
            <person name="Shibagaki N."/>
            <person name="Shinohara N."/>
            <person name="Shippen D.E."/>
            <person name="Soerensen I."/>
            <person name="Sotooka R."/>
            <person name="Sugimoto N."/>
            <person name="Sugita M."/>
            <person name="Sumikawa N."/>
            <person name="Tanurdzic M."/>
            <person name="Theissen G."/>
            <person name="Ulvskov P."/>
            <person name="Wakazuki S."/>
            <person name="Weng J.K."/>
            <person name="Willats W.W."/>
            <person name="Wipf D."/>
            <person name="Wolf P.G."/>
            <person name="Yang L."/>
            <person name="Zimmer A.D."/>
            <person name="Zhu Q."/>
            <person name="Mitros T."/>
            <person name="Hellsten U."/>
            <person name="Loque D."/>
            <person name="Otillar R."/>
            <person name="Salamov A."/>
            <person name="Schmutz J."/>
            <person name="Shapiro H."/>
            <person name="Lindquist E."/>
            <person name="Lucas S."/>
            <person name="Rokhsar D."/>
            <person name="Grigoriev I.V."/>
        </authorList>
    </citation>
    <scope>NUCLEOTIDE SEQUENCE [LARGE SCALE GENOMIC DNA]</scope>
</reference>
<feature type="region of interest" description="Disordered" evidence="1">
    <location>
        <begin position="292"/>
        <end position="431"/>
    </location>
</feature>